<evidence type="ECO:0000313" key="2">
    <source>
        <dbReference type="Proteomes" id="UP000770717"/>
    </source>
</evidence>
<organism evidence="1 2">
    <name type="scientific">Eleutherodactylus coqui</name>
    <name type="common">Puerto Rican coqui</name>
    <dbReference type="NCBI Taxonomy" id="57060"/>
    <lineage>
        <taxon>Eukaryota</taxon>
        <taxon>Metazoa</taxon>
        <taxon>Chordata</taxon>
        <taxon>Craniata</taxon>
        <taxon>Vertebrata</taxon>
        <taxon>Euteleostomi</taxon>
        <taxon>Amphibia</taxon>
        <taxon>Batrachia</taxon>
        <taxon>Anura</taxon>
        <taxon>Neobatrachia</taxon>
        <taxon>Hyloidea</taxon>
        <taxon>Eleutherodactylidae</taxon>
        <taxon>Eleutherodactylinae</taxon>
        <taxon>Eleutherodactylus</taxon>
        <taxon>Eleutherodactylus</taxon>
    </lineage>
</organism>
<name>A0A8J6F0S3_ELECQ</name>
<gene>
    <name evidence="1" type="ORF">GDO78_011580</name>
</gene>
<sequence length="88" mass="10098">MNGGGFCLKRVGRLNPFWLNLPDGNARTEEALLEFFQINIGSSSVFDAMKAFIHGHNLGMSFSDGFWMQRKCIYIRPLIRQCSNLWII</sequence>
<reference evidence="1" key="1">
    <citation type="thesis" date="2020" institute="ProQuest LLC" country="789 East Eisenhower Parkway, Ann Arbor, MI, USA">
        <title>Comparative Genomics and Chromosome Evolution.</title>
        <authorList>
            <person name="Mudd A.B."/>
        </authorList>
    </citation>
    <scope>NUCLEOTIDE SEQUENCE</scope>
    <source>
        <strain evidence="1">HN-11 Male</strain>
        <tissue evidence="1">Kidney and liver</tissue>
    </source>
</reference>
<dbReference type="EMBL" id="WNTK01000007">
    <property type="protein sequence ID" value="KAG9479627.1"/>
    <property type="molecule type" value="Genomic_DNA"/>
</dbReference>
<protein>
    <submittedName>
        <fullName evidence="1">Uncharacterized protein</fullName>
    </submittedName>
</protein>
<comment type="caution">
    <text evidence="1">The sequence shown here is derived from an EMBL/GenBank/DDBJ whole genome shotgun (WGS) entry which is preliminary data.</text>
</comment>
<keyword evidence="2" id="KW-1185">Reference proteome</keyword>
<dbReference type="AlphaFoldDB" id="A0A8J6F0S3"/>
<accession>A0A8J6F0S3</accession>
<evidence type="ECO:0000313" key="1">
    <source>
        <dbReference type="EMBL" id="KAG9479627.1"/>
    </source>
</evidence>
<proteinExistence type="predicted"/>
<dbReference type="Proteomes" id="UP000770717">
    <property type="component" value="Unassembled WGS sequence"/>
</dbReference>